<evidence type="ECO:0000256" key="1">
    <source>
        <dbReference type="SAM" id="MobiDB-lite"/>
    </source>
</evidence>
<sequence>MDRHRTYAGHILQFCHNFTTLRHPPTFTLITEKLYETLRDSTLAAGFFKATGLQIRHVNFARTNKRKKKKNNNNNNNKKRNENKNKIVLDKFVGYDHFTCTLSYNFM</sequence>
<dbReference type="AlphaFoldDB" id="A0AAV4FBJ6"/>
<name>A0AAV4FBJ6_9GAST</name>
<organism evidence="2 3">
    <name type="scientific">Elysia marginata</name>
    <dbReference type="NCBI Taxonomy" id="1093978"/>
    <lineage>
        <taxon>Eukaryota</taxon>
        <taxon>Metazoa</taxon>
        <taxon>Spiralia</taxon>
        <taxon>Lophotrochozoa</taxon>
        <taxon>Mollusca</taxon>
        <taxon>Gastropoda</taxon>
        <taxon>Heterobranchia</taxon>
        <taxon>Euthyneura</taxon>
        <taxon>Panpulmonata</taxon>
        <taxon>Sacoglossa</taxon>
        <taxon>Placobranchoidea</taxon>
        <taxon>Plakobranchidae</taxon>
        <taxon>Elysia</taxon>
    </lineage>
</organism>
<dbReference type="EMBL" id="BMAT01007728">
    <property type="protein sequence ID" value="GFR70053.1"/>
    <property type="molecule type" value="Genomic_DNA"/>
</dbReference>
<comment type="caution">
    <text evidence="2">The sequence shown here is derived from an EMBL/GenBank/DDBJ whole genome shotgun (WGS) entry which is preliminary data.</text>
</comment>
<reference evidence="2 3" key="1">
    <citation type="journal article" date="2021" name="Elife">
        <title>Chloroplast acquisition without the gene transfer in kleptoplastic sea slugs, Plakobranchus ocellatus.</title>
        <authorList>
            <person name="Maeda T."/>
            <person name="Takahashi S."/>
            <person name="Yoshida T."/>
            <person name="Shimamura S."/>
            <person name="Takaki Y."/>
            <person name="Nagai Y."/>
            <person name="Toyoda A."/>
            <person name="Suzuki Y."/>
            <person name="Arimoto A."/>
            <person name="Ishii H."/>
            <person name="Satoh N."/>
            <person name="Nishiyama T."/>
            <person name="Hasebe M."/>
            <person name="Maruyama T."/>
            <person name="Minagawa J."/>
            <person name="Obokata J."/>
            <person name="Shigenobu S."/>
        </authorList>
    </citation>
    <scope>NUCLEOTIDE SEQUENCE [LARGE SCALE GENOMIC DNA]</scope>
</reference>
<evidence type="ECO:0000313" key="2">
    <source>
        <dbReference type="EMBL" id="GFR70053.1"/>
    </source>
</evidence>
<gene>
    <name evidence="2" type="ORF">ElyMa_003774800</name>
</gene>
<dbReference type="Proteomes" id="UP000762676">
    <property type="component" value="Unassembled WGS sequence"/>
</dbReference>
<accession>A0AAV4FBJ6</accession>
<proteinExistence type="predicted"/>
<evidence type="ECO:0000313" key="3">
    <source>
        <dbReference type="Proteomes" id="UP000762676"/>
    </source>
</evidence>
<feature type="region of interest" description="Disordered" evidence="1">
    <location>
        <begin position="62"/>
        <end position="85"/>
    </location>
</feature>
<keyword evidence="3" id="KW-1185">Reference proteome</keyword>
<protein>
    <submittedName>
        <fullName evidence="2">Uncharacterized protein</fullName>
    </submittedName>
</protein>